<dbReference type="EMBL" id="BAMD01000005">
    <property type="protein sequence ID" value="GAF02046.1"/>
    <property type="molecule type" value="Genomic_DNA"/>
</dbReference>
<evidence type="ECO:0000313" key="2">
    <source>
        <dbReference type="EMBL" id="GAF02046.1"/>
    </source>
</evidence>
<dbReference type="eggNOG" id="COG2148">
    <property type="taxonomic scope" value="Bacteria"/>
</dbReference>
<gene>
    <name evidence="2" type="ORF">JCM21142_1672</name>
</gene>
<sequence>MYLAVSGRNDIPFDEWMKMDLDYIDNWSLKLDFVIFLKTIRTMILADGH</sequence>
<keyword evidence="2" id="KW-0808">Transferase</keyword>
<evidence type="ECO:0000313" key="3">
    <source>
        <dbReference type="Proteomes" id="UP000019402"/>
    </source>
</evidence>
<dbReference type="GO" id="GO:0016740">
    <property type="term" value="F:transferase activity"/>
    <property type="evidence" value="ECO:0007669"/>
    <property type="project" value="UniProtKB-KW"/>
</dbReference>
<name>W7YC38_9BACT</name>
<organism evidence="2 3">
    <name type="scientific">Saccharicrinis fermentans DSM 9555 = JCM 21142</name>
    <dbReference type="NCBI Taxonomy" id="869213"/>
    <lineage>
        <taxon>Bacteria</taxon>
        <taxon>Pseudomonadati</taxon>
        <taxon>Bacteroidota</taxon>
        <taxon>Bacteroidia</taxon>
        <taxon>Marinilabiliales</taxon>
        <taxon>Marinilabiliaceae</taxon>
        <taxon>Saccharicrinis</taxon>
    </lineage>
</organism>
<dbReference type="Proteomes" id="UP000019402">
    <property type="component" value="Unassembled WGS sequence"/>
</dbReference>
<accession>W7YC38</accession>
<evidence type="ECO:0000259" key="1">
    <source>
        <dbReference type="Pfam" id="PF02397"/>
    </source>
</evidence>
<keyword evidence="3" id="KW-1185">Reference proteome</keyword>
<feature type="domain" description="Bacterial sugar transferase" evidence="1">
    <location>
        <begin position="5"/>
        <end position="44"/>
    </location>
</feature>
<proteinExistence type="predicted"/>
<dbReference type="InterPro" id="IPR003362">
    <property type="entry name" value="Bact_transf"/>
</dbReference>
<comment type="caution">
    <text evidence="2">The sequence shown here is derived from an EMBL/GenBank/DDBJ whole genome shotgun (WGS) entry which is preliminary data.</text>
</comment>
<protein>
    <submittedName>
        <fullName evidence="2">Undecaprenyl-phosphate galactose phosphotransferase</fullName>
    </submittedName>
</protein>
<dbReference type="Pfam" id="PF02397">
    <property type="entry name" value="Bac_transf"/>
    <property type="match status" value="1"/>
</dbReference>
<reference evidence="2 3" key="1">
    <citation type="journal article" date="2014" name="Genome Announc.">
        <title>Draft Genome Sequence of Cytophaga fermentans JCM 21142T, a Facultative Anaerobe Isolated from Marine Mud.</title>
        <authorList>
            <person name="Starns D."/>
            <person name="Oshima K."/>
            <person name="Suda W."/>
            <person name="Iino T."/>
            <person name="Yuki M."/>
            <person name="Inoue J."/>
            <person name="Kitamura K."/>
            <person name="Iida T."/>
            <person name="Darby A."/>
            <person name="Hattori M."/>
            <person name="Ohkuma M."/>
        </authorList>
    </citation>
    <scope>NUCLEOTIDE SEQUENCE [LARGE SCALE GENOMIC DNA]</scope>
    <source>
        <strain evidence="2 3">JCM 21142</strain>
    </source>
</reference>
<dbReference type="AlphaFoldDB" id="W7YC38"/>